<feature type="transmembrane region" description="Helical" evidence="1">
    <location>
        <begin position="51"/>
        <end position="73"/>
    </location>
</feature>
<dbReference type="AlphaFoldDB" id="A0A1B9GL10"/>
<keyword evidence="1" id="KW-0812">Transmembrane</keyword>
<evidence type="ECO:0000313" key="2">
    <source>
        <dbReference type="EMBL" id="OCF31625.1"/>
    </source>
</evidence>
<evidence type="ECO:0000313" key="3">
    <source>
        <dbReference type="Proteomes" id="UP000092666"/>
    </source>
</evidence>
<dbReference type="EMBL" id="KV700132">
    <property type="protein sequence ID" value="OCF31625.1"/>
    <property type="molecule type" value="Genomic_DNA"/>
</dbReference>
<reference evidence="3" key="2">
    <citation type="submission" date="2013-12" db="EMBL/GenBank/DDBJ databases">
        <title>Evolution of pathogenesis and genome organization in the Tremellales.</title>
        <authorList>
            <person name="Cuomo C."/>
            <person name="Litvintseva A."/>
            <person name="Heitman J."/>
            <person name="Chen Y."/>
            <person name="Sun S."/>
            <person name="Springer D."/>
            <person name="Dromer F."/>
            <person name="Young S."/>
            <person name="Zeng Q."/>
            <person name="Chapman S."/>
            <person name="Gujja S."/>
            <person name="Saif S."/>
            <person name="Birren B."/>
        </authorList>
    </citation>
    <scope>NUCLEOTIDE SEQUENCE [LARGE SCALE GENOMIC DNA]</scope>
    <source>
        <strain evidence="3">BCC8398</strain>
    </source>
</reference>
<keyword evidence="3" id="KW-1185">Reference proteome</keyword>
<gene>
    <name evidence="2" type="ORF">I316_06630</name>
</gene>
<organism evidence="2 3">
    <name type="scientific">Kwoniella heveanensis BCC8398</name>
    <dbReference type="NCBI Taxonomy" id="1296120"/>
    <lineage>
        <taxon>Eukaryota</taxon>
        <taxon>Fungi</taxon>
        <taxon>Dikarya</taxon>
        <taxon>Basidiomycota</taxon>
        <taxon>Agaricomycotina</taxon>
        <taxon>Tremellomycetes</taxon>
        <taxon>Tremellales</taxon>
        <taxon>Cryptococcaceae</taxon>
        <taxon>Kwoniella</taxon>
    </lineage>
</organism>
<dbReference type="OrthoDB" id="10259513at2759"/>
<dbReference type="Proteomes" id="UP000092666">
    <property type="component" value="Unassembled WGS sequence"/>
</dbReference>
<accession>A0A1B9GL10</accession>
<name>A0A1B9GL10_9TREE</name>
<keyword evidence="1" id="KW-1133">Transmembrane helix</keyword>
<keyword evidence="1" id="KW-0472">Membrane</keyword>
<protein>
    <submittedName>
        <fullName evidence="2">Uncharacterized protein</fullName>
    </submittedName>
</protein>
<sequence length="112" mass="12500">MSPPPPSIPLPHALLQAEQDAHLVQQRTAQRRREMKRSVLRTLTMTQNTSAMVFSVFMVAHLASPVVAVFGGLSGADKTMDWAWGLISNWDQARSEWTGQRERGKGRGSERT</sequence>
<proteinExistence type="predicted"/>
<evidence type="ECO:0000256" key="1">
    <source>
        <dbReference type="SAM" id="Phobius"/>
    </source>
</evidence>
<reference evidence="2 3" key="1">
    <citation type="submission" date="2013-07" db="EMBL/GenBank/DDBJ databases">
        <title>The Genome Sequence of Cryptococcus heveanensis BCC8398.</title>
        <authorList>
            <consortium name="The Broad Institute Genome Sequencing Platform"/>
            <person name="Cuomo C."/>
            <person name="Litvintseva A."/>
            <person name="Chen Y."/>
            <person name="Heitman J."/>
            <person name="Sun S."/>
            <person name="Springer D."/>
            <person name="Dromer F."/>
            <person name="Young S.K."/>
            <person name="Zeng Q."/>
            <person name="Gargeya S."/>
            <person name="Fitzgerald M."/>
            <person name="Abouelleil A."/>
            <person name="Alvarado L."/>
            <person name="Berlin A.M."/>
            <person name="Chapman S.B."/>
            <person name="Dewar J."/>
            <person name="Goldberg J."/>
            <person name="Griggs A."/>
            <person name="Gujja S."/>
            <person name="Hansen M."/>
            <person name="Howarth C."/>
            <person name="Imamovic A."/>
            <person name="Larimer J."/>
            <person name="McCowan C."/>
            <person name="Murphy C."/>
            <person name="Pearson M."/>
            <person name="Priest M."/>
            <person name="Roberts A."/>
            <person name="Saif S."/>
            <person name="Shea T."/>
            <person name="Sykes S."/>
            <person name="Wortman J."/>
            <person name="Nusbaum C."/>
            <person name="Birren B."/>
        </authorList>
    </citation>
    <scope>NUCLEOTIDE SEQUENCE [LARGE SCALE GENOMIC DNA]</scope>
    <source>
        <strain evidence="2 3">BCC8398</strain>
    </source>
</reference>